<proteinExistence type="inferred from homology"/>
<name>A0A8S1IZE2_9CHLO</name>
<evidence type="ECO:0000256" key="5">
    <source>
        <dbReference type="SAM" id="SignalP"/>
    </source>
</evidence>
<reference evidence="7" key="1">
    <citation type="submission" date="2020-12" db="EMBL/GenBank/DDBJ databases">
        <authorList>
            <person name="Iha C."/>
        </authorList>
    </citation>
    <scope>NUCLEOTIDE SEQUENCE</scope>
</reference>
<evidence type="ECO:0000313" key="7">
    <source>
        <dbReference type="EMBL" id="CAD7700554.1"/>
    </source>
</evidence>
<sequence>MKPSVRCLAPLLALLLAVPAPGFESGELLKATCVLANGPAEGLIIFTEKVGKGKTLIHGNVRGLGPHSKHGFHVHSQPITNGNCSSAGGHYNPFNATHGGRLSEERHVGDLGNIHSDAYGISQFKFIDRIVSLSDPETSVVNHSVVVHAAEDDHGLGGDAGSLATGNAGARIGCCVIEQQQKL</sequence>
<dbReference type="EMBL" id="CAJHUC010001291">
    <property type="protein sequence ID" value="CAD7700554.1"/>
    <property type="molecule type" value="Genomic_DNA"/>
</dbReference>
<gene>
    <name evidence="7" type="ORF">OSTQU699_LOCUS5913</name>
</gene>
<keyword evidence="4" id="KW-0560">Oxidoreductase</keyword>
<accession>A0A8S1IZE2</accession>
<feature type="domain" description="Superoxide dismutase copper/zinc binding" evidence="6">
    <location>
        <begin position="41"/>
        <end position="177"/>
    </location>
</feature>
<evidence type="ECO:0000256" key="1">
    <source>
        <dbReference type="ARBA" id="ARBA00010457"/>
    </source>
</evidence>
<comment type="similarity">
    <text evidence="1 4">Belongs to the Cu-Zn superoxide dismutase family.</text>
</comment>
<keyword evidence="8" id="KW-1185">Reference proteome</keyword>
<evidence type="ECO:0000313" key="8">
    <source>
        <dbReference type="Proteomes" id="UP000708148"/>
    </source>
</evidence>
<dbReference type="InterPro" id="IPR024134">
    <property type="entry name" value="SOD_Cu/Zn_/chaperone"/>
</dbReference>
<dbReference type="PANTHER" id="PTHR10003">
    <property type="entry name" value="SUPEROXIDE DISMUTASE CU-ZN -RELATED"/>
    <property type="match status" value="1"/>
</dbReference>
<comment type="function">
    <text evidence="4">Destroys radicals which are normally produced within the cells and which are toxic to biological systems.</text>
</comment>
<comment type="cofactor">
    <cofactor evidence="4">
        <name>Zn(2+)</name>
        <dbReference type="ChEBI" id="CHEBI:29105"/>
    </cofactor>
    <text evidence="4">Binds 1 zinc ion per subunit.</text>
</comment>
<dbReference type="Gene3D" id="2.60.40.200">
    <property type="entry name" value="Superoxide dismutase, copper/zinc binding domain"/>
    <property type="match status" value="1"/>
</dbReference>
<keyword evidence="2" id="KW-0049">Antioxidant</keyword>
<keyword evidence="5" id="KW-0732">Signal</keyword>
<dbReference type="InterPro" id="IPR036423">
    <property type="entry name" value="SOD-like_Cu/Zn_dom_sf"/>
</dbReference>
<dbReference type="CDD" id="cd00305">
    <property type="entry name" value="Cu-Zn_Superoxide_Dismutase"/>
    <property type="match status" value="1"/>
</dbReference>
<comment type="cofactor">
    <cofactor evidence="4">
        <name>Cu cation</name>
        <dbReference type="ChEBI" id="CHEBI:23378"/>
    </cofactor>
    <text evidence="4">Binds 1 copper ion per subunit.</text>
</comment>
<feature type="signal peptide" evidence="5">
    <location>
        <begin position="1"/>
        <end position="22"/>
    </location>
</feature>
<keyword evidence="4" id="KW-0479">Metal-binding</keyword>
<evidence type="ECO:0000256" key="4">
    <source>
        <dbReference type="RuleBase" id="RU000393"/>
    </source>
</evidence>
<evidence type="ECO:0000256" key="3">
    <source>
        <dbReference type="ARBA" id="ARBA00049204"/>
    </source>
</evidence>
<dbReference type="GO" id="GO:0004784">
    <property type="term" value="F:superoxide dismutase activity"/>
    <property type="evidence" value="ECO:0007669"/>
    <property type="project" value="UniProtKB-EC"/>
</dbReference>
<dbReference type="InterPro" id="IPR018152">
    <property type="entry name" value="SOD_Cu/Zn_BS"/>
</dbReference>
<dbReference type="GO" id="GO:0005507">
    <property type="term" value="F:copper ion binding"/>
    <property type="evidence" value="ECO:0007669"/>
    <property type="project" value="InterPro"/>
</dbReference>
<evidence type="ECO:0000259" key="6">
    <source>
        <dbReference type="Pfam" id="PF00080"/>
    </source>
</evidence>
<comment type="caution">
    <text evidence="7">The sequence shown here is derived from an EMBL/GenBank/DDBJ whole genome shotgun (WGS) entry which is preliminary data.</text>
</comment>
<dbReference type="PRINTS" id="PR00068">
    <property type="entry name" value="CUZNDISMTASE"/>
</dbReference>
<dbReference type="Pfam" id="PF00080">
    <property type="entry name" value="Sod_Cu"/>
    <property type="match status" value="1"/>
</dbReference>
<dbReference type="InterPro" id="IPR001424">
    <property type="entry name" value="SOD_Cu_Zn_dom"/>
</dbReference>
<dbReference type="Proteomes" id="UP000708148">
    <property type="component" value="Unassembled WGS sequence"/>
</dbReference>
<comment type="catalytic activity">
    <reaction evidence="3 4">
        <text>2 superoxide + 2 H(+) = H2O2 + O2</text>
        <dbReference type="Rhea" id="RHEA:20696"/>
        <dbReference type="ChEBI" id="CHEBI:15378"/>
        <dbReference type="ChEBI" id="CHEBI:15379"/>
        <dbReference type="ChEBI" id="CHEBI:16240"/>
        <dbReference type="ChEBI" id="CHEBI:18421"/>
        <dbReference type="EC" id="1.15.1.1"/>
    </reaction>
</comment>
<dbReference type="SUPFAM" id="SSF49329">
    <property type="entry name" value="Cu,Zn superoxide dismutase-like"/>
    <property type="match status" value="1"/>
</dbReference>
<organism evidence="7 8">
    <name type="scientific">Ostreobium quekettii</name>
    <dbReference type="NCBI Taxonomy" id="121088"/>
    <lineage>
        <taxon>Eukaryota</taxon>
        <taxon>Viridiplantae</taxon>
        <taxon>Chlorophyta</taxon>
        <taxon>core chlorophytes</taxon>
        <taxon>Ulvophyceae</taxon>
        <taxon>TCBD clade</taxon>
        <taxon>Bryopsidales</taxon>
        <taxon>Ostreobineae</taxon>
        <taxon>Ostreobiaceae</taxon>
        <taxon>Ostreobium</taxon>
    </lineage>
</organism>
<protein>
    <recommendedName>
        <fullName evidence="4">Superoxide dismutase [Cu-Zn]</fullName>
        <ecNumber evidence="4">1.15.1.1</ecNumber>
    </recommendedName>
</protein>
<feature type="chain" id="PRO_5035831649" description="Superoxide dismutase [Cu-Zn]" evidence="5">
    <location>
        <begin position="23"/>
        <end position="183"/>
    </location>
</feature>
<keyword evidence="4" id="KW-0862">Zinc</keyword>
<evidence type="ECO:0000256" key="2">
    <source>
        <dbReference type="ARBA" id="ARBA00022862"/>
    </source>
</evidence>
<keyword evidence="4" id="KW-0186">Copper</keyword>
<dbReference type="OrthoDB" id="2015551at2759"/>
<dbReference type="EC" id="1.15.1.1" evidence="4"/>
<dbReference type="AlphaFoldDB" id="A0A8S1IZE2"/>
<dbReference type="PROSITE" id="PS00332">
    <property type="entry name" value="SOD_CU_ZN_2"/>
    <property type="match status" value="1"/>
</dbReference>